<dbReference type="Pfam" id="PF00646">
    <property type="entry name" value="F-box"/>
    <property type="match status" value="1"/>
</dbReference>
<dbReference type="OrthoDB" id="5304354at2759"/>
<evidence type="ECO:0000313" key="2">
    <source>
        <dbReference type="EMBL" id="KAF2999257.1"/>
    </source>
</evidence>
<dbReference type="PROSITE" id="PS50181">
    <property type="entry name" value="FBOX"/>
    <property type="match status" value="1"/>
</dbReference>
<evidence type="ECO:0000259" key="1">
    <source>
        <dbReference type="PROSITE" id="PS50181"/>
    </source>
</evidence>
<accession>A0A9P4TB71</accession>
<evidence type="ECO:0000313" key="3">
    <source>
        <dbReference type="Proteomes" id="UP000801428"/>
    </source>
</evidence>
<name>A0A9P4TB71_CURKU</name>
<comment type="caution">
    <text evidence="2">The sequence shown here is derived from an EMBL/GenBank/DDBJ whole genome shotgun (WGS) entry which is preliminary data.</text>
</comment>
<gene>
    <name evidence="2" type="ORF">E8E13_003064</name>
</gene>
<dbReference type="AlphaFoldDB" id="A0A9P4TB71"/>
<feature type="domain" description="F-box" evidence="1">
    <location>
        <begin position="1"/>
        <end position="47"/>
    </location>
</feature>
<dbReference type="Proteomes" id="UP000801428">
    <property type="component" value="Unassembled WGS sequence"/>
</dbReference>
<sequence>MSLSSLPPEVKLHIIEHLDPIPALHFALACKQHLDLVKKHLELFARYHTIKPSSDGFCIWDLTKEILQDPRKGWYVRELNLVADRPECHENLPEEDKALFKAAAEKILPLYCHESSFFVEKGPLDDLQQSLSRLDVWTEEAAVLVLLLHHVPELRIFRMTDTSTHDSLQAFMRRVAEGYQNPALAAKMPLQQLRTAAIAHYDTEFSCDIDWAVYFMCVPSLRTFAAFMMGSEDAGQFYTGEDDGIHDDPSGVSYLRNTATTPVSNVEELVFTQCQFDPQSFNTLLPMIKNLKSFSYDAGGSIVSYADYHGRKVIKALANHASHSLEELELTECETGFEVRLTPYTTLRVERANNRIPKER</sequence>
<organism evidence="2 3">
    <name type="scientific">Curvularia kusanoi</name>
    <name type="common">Cochliobolus kusanoi</name>
    <dbReference type="NCBI Taxonomy" id="90978"/>
    <lineage>
        <taxon>Eukaryota</taxon>
        <taxon>Fungi</taxon>
        <taxon>Dikarya</taxon>
        <taxon>Ascomycota</taxon>
        <taxon>Pezizomycotina</taxon>
        <taxon>Dothideomycetes</taxon>
        <taxon>Pleosporomycetidae</taxon>
        <taxon>Pleosporales</taxon>
        <taxon>Pleosporineae</taxon>
        <taxon>Pleosporaceae</taxon>
        <taxon>Curvularia</taxon>
    </lineage>
</organism>
<dbReference type="SUPFAM" id="SSF81383">
    <property type="entry name" value="F-box domain"/>
    <property type="match status" value="1"/>
</dbReference>
<protein>
    <recommendedName>
        <fullName evidence="1">F-box domain-containing protein</fullName>
    </recommendedName>
</protein>
<dbReference type="EMBL" id="SWKU01000017">
    <property type="protein sequence ID" value="KAF2999257.1"/>
    <property type="molecule type" value="Genomic_DNA"/>
</dbReference>
<reference evidence="2" key="1">
    <citation type="submission" date="2019-04" db="EMBL/GenBank/DDBJ databases">
        <title>Sequencing of skin fungus with MAO and IRED activity.</title>
        <authorList>
            <person name="Marsaioli A.J."/>
            <person name="Bonatto J.M.C."/>
            <person name="Reis Junior O."/>
        </authorList>
    </citation>
    <scope>NUCLEOTIDE SEQUENCE</scope>
    <source>
        <strain evidence="2">30M1</strain>
    </source>
</reference>
<dbReference type="InterPro" id="IPR036047">
    <property type="entry name" value="F-box-like_dom_sf"/>
</dbReference>
<proteinExistence type="predicted"/>
<dbReference type="InterPro" id="IPR001810">
    <property type="entry name" value="F-box_dom"/>
</dbReference>
<keyword evidence="3" id="KW-1185">Reference proteome</keyword>